<dbReference type="RefSeq" id="WP_184640396.1">
    <property type="nucleotide sequence ID" value="NZ_BAABKT010000035.1"/>
</dbReference>
<protein>
    <recommendedName>
        <fullName evidence="4">Septum formation-related domain-containing protein</fullName>
    </recommendedName>
</protein>
<evidence type="ECO:0008006" key="4">
    <source>
        <dbReference type="Google" id="ProtNLM"/>
    </source>
</evidence>
<dbReference type="AlphaFoldDB" id="A0A841EDP8"/>
<accession>A0A841EDP8</accession>
<organism evidence="2 3">
    <name type="scientific">Streptomonospora salina</name>
    <dbReference type="NCBI Taxonomy" id="104205"/>
    <lineage>
        <taxon>Bacteria</taxon>
        <taxon>Bacillati</taxon>
        <taxon>Actinomycetota</taxon>
        <taxon>Actinomycetes</taxon>
        <taxon>Streptosporangiales</taxon>
        <taxon>Nocardiopsidaceae</taxon>
        <taxon>Streptomonospora</taxon>
    </lineage>
</organism>
<dbReference type="Proteomes" id="UP000578077">
    <property type="component" value="Unassembled WGS sequence"/>
</dbReference>
<dbReference type="EMBL" id="JACHLY010000002">
    <property type="protein sequence ID" value="MBB6001255.1"/>
    <property type="molecule type" value="Genomic_DNA"/>
</dbReference>
<feature type="chain" id="PRO_5032961854" description="Septum formation-related domain-containing protein" evidence="1">
    <location>
        <begin position="34"/>
        <end position="146"/>
    </location>
</feature>
<name>A0A841EDP8_9ACTN</name>
<evidence type="ECO:0000313" key="2">
    <source>
        <dbReference type="EMBL" id="MBB6001255.1"/>
    </source>
</evidence>
<evidence type="ECO:0000313" key="3">
    <source>
        <dbReference type="Proteomes" id="UP000578077"/>
    </source>
</evidence>
<proteinExistence type="predicted"/>
<keyword evidence="1" id="KW-0732">Signal</keyword>
<feature type="signal peptide" evidence="1">
    <location>
        <begin position="1"/>
        <end position="33"/>
    </location>
</feature>
<sequence>MPSTPGPRVTRTAGACSVAAAAVLAGCAVNPFAVPSDSVYRLDVGTCLDGDAGSGGIADFTPTACDRPHHGEIYARIAIPDGDQLSEDELGATADTECGYEFEHYVGTGLPQSEFEMATALDGREATCIAVDPTGATTGSVAGTRR</sequence>
<comment type="caution">
    <text evidence="2">The sequence shown here is derived from an EMBL/GenBank/DDBJ whole genome shotgun (WGS) entry which is preliminary data.</text>
</comment>
<reference evidence="2 3" key="1">
    <citation type="submission" date="2020-08" db="EMBL/GenBank/DDBJ databases">
        <title>Sequencing the genomes of 1000 actinobacteria strains.</title>
        <authorList>
            <person name="Klenk H.-P."/>
        </authorList>
    </citation>
    <scope>NUCLEOTIDE SEQUENCE [LARGE SCALE GENOMIC DNA]</scope>
    <source>
        <strain evidence="2 3">DSM 44593</strain>
    </source>
</reference>
<keyword evidence="3" id="KW-1185">Reference proteome</keyword>
<gene>
    <name evidence="2" type="ORF">HNR25_005084</name>
</gene>
<evidence type="ECO:0000256" key="1">
    <source>
        <dbReference type="SAM" id="SignalP"/>
    </source>
</evidence>